<dbReference type="EMBL" id="JAGMWT010000017">
    <property type="protein sequence ID" value="KAH7114370.1"/>
    <property type="molecule type" value="Genomic_DNA"/>
</dbReference>
<dbReference type="Gene3D" id="1.20.225.20">
    <property type="entry name" value="Ub domain-containing protein, DC-UbP/UBTD2, N-terminal domain"/>
    <property type="match status" value="1"/>
</dbReference>
<reference evidence="3" key="1">
    <citation type="journal article" date="2021" name="Nat. Commun.">
        <title>Genetic determinants of endophytism in the Arabidopsis root mycobiome.</title>
        <authorList>
            <person name="Mesny F."/>
            <person name="Miyauchi S."/>
            <person name="Thiergart T."/>
            <person name="Pickel B."/>
            <person name="Atanasova L."/>
            <person name="Karlsson M."/>
            <person name="Huettel B."/>
            <person name="Barry K.W."/>
            <person name="Haridas S."/>
            <person name="Chen C."/>
            <person name="Bauer D."/>
            <person name="Andreopoulos W."/>
            <person name="Pangilinan J."/>
            <person name="LaButti K."/>
            <person name="Riley R."/>
            <person name="Lipzen A."/>
            <person name="Clum A."/>
            <person name="Drula E."/>
            <person name="Henrissat B."/>
            <person name="Kohler A."/>
            <person name="Grigoriev I.V."/>
            <person name="Martin F.M."/>
            <person name="Hacquard S."/>
        </authorList>
    </citation>
    <scope>NUCLEOTIDE SEQUENCE</scope>
    <source>
        <strain evidence="3">MPI-CAGE-CH-0243</strain>
    </source>
</reference>
<dbReference type="InterPro" id="IPR032752">
    <property type="entry name" value="DC-UbP/UBTD2_N"/>
</dbReference>
<evidence type="ECO:0000259" key="2">
    <source>
        <dbReference type="Pfam" id="PF16455"/>
    </source>
</evidence>
<keyword evidence="4" id="KW-1185">Reference proteome</keyword>
<protein>
    <recommendedName>
        <fullName evidence="2">DC-UbP/UBTD2 N-terminal domain-containing protein</fullName>
    </recommendedName>
</protein>
<dbReference type="PANTHER" id="PTHR13609">
    <property type="entry name" value="UBIQUITIN DOMAIN CONTAINING 1 PROTEIN-RELATED"/>
    <property type="match status" value="1"/>
</dbReference>
<proteinExistence type="predicted"/>
<evidence type="ECO:0000313" key="3">
    <source>
        <dbReference type="EMBL" id="KAH7114370.1"/>
    </source>
</evidence>
<accession>A0A9P9D7U1</accession>
<feature type="compositionally biased region" description="Polar residues" evidence="1">
    <location>
        <begin position="20"/>
        <end position="41"/>
    </location>
</feature>
<organism evidence="3 4">
    <name type="scientific">Dendryphion nanum</name>
    <dbReference type="NCBI Taxonomy" id="256645"/>
    <lineage>
        <taxon>Eukaryota</taxon>
        <taxon>Fungi</taxon>
        <taxon>Dikarya</taxon>
        <taxon>Ascomycota</taxon>
        <taxon>Pezizomycotina</taxon>
        <taxon>Dothideomycetes</taxon>
        <taxon>Pleosporomycetidae</taxon>
        <taxon>Pleosporales</taxon>
        <taxon>Torulaceae</taxon>
        <taxon>Dendryphion</taxon>
    </lineage>
</organism>
<dbReference type="Proteomes" id="UP000700596">
    <property type="component" value="Unassembled WGS sequence"/>
</dbReference>
<evidence type="ECO:0000256" key="1">
    <source>
        <dbReference type="SAM" id="MobiDB-lite"/>
    </source>
</evidence>
<gene>
    <name evidence="3" type="ORF">B0J11DRAFT_134348</name>
</gene>
<feature type="region of interest" description="Disordered" evidence="1">
    <location>
        <begin position="1"/>
        <end position="59"/>
    </location>
</feature>
<feature type="domain" description="DC-UbP/UBTD2 N-terminal" evidence="2">
    <location>
        <begin position="81"/>
        <end position="171"/>
    </location>
</feature>
<sequence>MGCCFGRPEGGVYHQDSTEDPSSSSRRIAPNSNRTSQSQPNDPHPENLAARNNRPLKPIQPETRVIIQDPNRDPNGPVVPISWTRARLEQERREWWETRTEGQSSIWDVYRTCVYALQNGDVDNAQAILDAAGCTCPSGELWRRIFGPDGVEYTVSNARWVVLEPAALLEDEEVGVHRQDVHRGKIIPIGPVSRKSSSVDGEQLSPHFPASISVKCRLSDTAKDVTVDLPGDAVVADLIRRLRDNLGYRDQNLSVAFMGKRYVSESLICDFYTEDNVLVIMVQPRLDRP</sequence>
<evidence type="ECO:0000313" key="4">
    <source>
        <dbReference type="Proteomes" id="UP000700596"/>
    </source>
</evidence>
<dbReference type="InterPro" id="IPR038169">
    <property type="entry name" value="DC-UbP/UBTD2_N_sf"/>
</dbReference>
<dbReference type="Pfam" id="PF16455">
    <property type="entry name" value="UBD"/>
    <property type="match status" value="1"/>
</dbReference>
<dbReference type="AlphaFoldDB" id="A0A9P9D7U1"/>
<name>A0A9P9D7U1_9PLEO</name>
<dbReference type="InterPro" id="IPR039869">
    <property type="entry name" value="UBTD1/2"/>
</dbReference>
<comment type="caution">
    <text evidence="3">The sequence shown here is derived from an EMBL/GenBank/DDBJ whole genome shotgun (WGS) entry which is preliminary data.</text>
</comment>
<dbReference type="OrthoDB" id="1640476at2759"/>